<dbReference type="EMBL" id="CP013480">
    <property type="protein sequence ID" value="ALS60166.1"/>
    <property type="molecule type" value="Genomic_DNA"/>
</dbReference>
<dbReference type="PANTHER" id="PTHR32039">
    <property type="entry name" value="MAGNESIUM-CHELATASE SUBUNIT CHLI"/>
    <property type="match status" value="1"/>
</dbReference>
<organism evidence="2 3">
    <name type="scientific">Pandoraea norimbergensis</name>
    <dbReference type="NCBI Taxonomy" id="93219"/>
    <lineage>
        <taxon>Bacteria</taxon>
        <taxon>Pseudomonadati</taxon>
        <taxon>Pseudomonadota</taxon>
        <taxon>Betaproteobacteria</taxon>
        <taxon>Burkholderiales</taxon>
        <taxon>Burkholderiaceae</taxon>
        <taxon>Pandoraea</taxon>
    </lineage>
</organism>
<dbReference type="CDD" id="cd00009">
    <property type="entry name" value="AAA"/>
    <property type="match status" value="1"/>
</dbReference>
<name>A0ABN4JH74_9BURK</name>
<feature type="domain" description="Magnesium chelatase ChlI-like catalytic" evidence="1">
    <location>
        <begin position="97"/>
        <end position="192"/>
    </location>
</feature>
<dbReference type="Proteomes" id="UP000060277">
    <property type="component" value="Chromosome"/>
</dbReference>
<dbReference type="InterPro" id="IPR045006">
    <property type="entry name" value="CHLI-like"/>
</dbReference>
<dbReference type="Pfam" id="PF01078">
    <property type="entry name" value="Mg_chelatase"/>
    <property type="match status" value="1"/>
</dbReference>
<proteinExistence type="predicted"/>
<dbReference type="PANTHER" id="PTHR32039:SF7">
    <property type="entry name" value="COMPETENCE PROTEIN COMM"/>
    <property type="match status" value="1"/>
</dbReference>
<accession>A0ABN4JH74</accession>
<keyword evidence="3" id="KW-1185">Reference proteome</keyword>
<dbReference type="InterPro" id="IPR000523">
    <property type="entry name" value="Mg_chelatse_chII-like_cat_dom"/>
</dbReference>
<protein>
    <recommendedName>
        <fullName evidence="1">Magnesium chelatase ChlI-like catalytic domain-containing protein</fullName>
    </recommendedName>
</protein>
<gene>
    <name evidence="2" type="ORF">AT302_10700</name>
</gene>
<sequence length="210" mass="21582">MASAVAASPGERALVLPAANAQEAALVETATVYGARTLLDVCAHLAEGEMAVRLTQARVRAMPNAGSGGVSETTQAELPNKAGRHGGADGGHQDLPDVSDIKGQDHAKRALEVAAAGGHHLLLHGPPGTGKSMLAMRLTTLLPPLSAAEAVEVATLASLSATGFDVDRWGVRPFRAPHHTASAAALVGGGCHFSKLMRLSRNKCDEQQLP</sequence>
<evidence type="ECO:0000259" key="1">
    <source>
        <dbReference type="Pfam" id="PF01078"/>
    </source>
</evidence>
<evidence type="ECO:0000313" key="2">
    <source>
        <dbReference type="EMBL" id="ALS60166.1"/>
    </source>
</evidence>
<dbReference type="Gene3D" id="3.40.50.300">
    <property type="entry name" value="P-loop containing nucleotide triphosphate hydrolases"/>
    <property type="match status" value="1"/>
</dbReference>
<reference evidence="3" key="1">
    <citation type="submission" date="2015-12" db="EMBL/GenBank/DDBJ databases">
        <title>Complete genome sequence of Pandoraea norimbergensis DSM 11628.</title>
        <authorList>
            <person name="Ee R."/>
            <person name="Lim Y.-L."/>
            <person name="Yong D."/>
            <person name="Yin W.-F."/>
            <person name="Chan K.-G."/>
        </authorList>
    </citation>
    <scope>NUCLEOTIDE SEQUENCE [LARGE SCALE GENOMIC DNA]</scope>
    <source>
        <strain evidence="3">DSM 11628</strain>
    </source>
</reference>
<dbReference type="SUPFAM" id="SSF52540">
    <property type="entry name" value="P-loop containing nucleoside triphosphate hydrolases"/>
    <property type="match status" value="1"/>
</dbReference>
<dbReference type="InterPro" id="IPR027417">
    <property type="entry name" value="P-loop_NTPase"/>
</dbReference>
<evidence type="ECO:0000313" key="3">
    <source>
        <dbReference type="Proteomes" id="UP000060277"/>
    </source>
</evidence>